<dbReference type="GO" id="GO:0005737">
    <property type="term" value="C:cytoplasm"/>
    <property type="evidence" value="ECO:0007669"/>
    <property type="project" value="TreeGrafter"/>
</dbReference>
<dbReference type="GO" id="GO:0009636">
    <property type="term" value="P:response to toxic substance"/>
    <property type="evidence" value="ECO:0007669"/>
    <property type="project" value="TreeGrafter"/>
</dbReference>
<dbReference type="Proteomes" id="UP000627538">
    <property type="component" value="Unassembled WGS sequence"/>
</dbReference>
<dbReference type="PROSITE" id="PS00139">
    <property type="entry name" value="THIOL_PROTEASE_CYS"/>
    <property type="match status" value="1"/>
</dbReference>
<dbReference type="PANTHER" id="PTHR10363">
    <property type="entry name" value="BLEOMYCIN HYDROLASE"/>
    <property type="match status" value="1"/>
</dbReference>
<dbReference type="PANTHER" id="PTHR10363:SF2">
    <property type="entry name" value="BLEOMYCIN HYDROLASE"/>
    <property type="match status" value="1"/>
</dbReference>
<keyword evidence="6" id="KW-1185">Reference proteome</keyword>
<dbReference type="GO" id="GO:0043418">
    <property type="term" value="P:homocysteine catabolic process"/>
    <property type="evidence" value="ECO:0007669"/>
    <property type="project" value="TreeGrafter"/>
</dbReference>
<keyword evidence="3" id="KW-0788">Thiol protease</keyword>
<feature type="region of interest" description="Disordered" evidence="4">
    <location>
        <begin position="181"/>
        <end position="214"/>
    </location>
</feature>
<dbReference type="EMBL" id="JACRUO010000001">
    <property type="protein sequence ID" value="MBD3688740.1"/>
    <property type="molecule type" value="Genomic_DNA"/>
</dbReference>
<proteinExistence type="predicted"/>
<dbReference type="GO" id="GO:0006508">
    <property type="term" value="P:proteolysis"/>
    <property type="evidence" value="ECO:0007669"/>
    <property type="project" value="UniProtKB-KW"/>
</dbReference>
<keyword evidence="1" id="KW-0645">Protease</keyword>
<sequence length="250" mass="28270">MTLTPELLDHFRATYEADPTNRLVEGAVAHVGIERAAYNPAALARHTFEFSISVDTGEITDQRKSGRCWLFASLNSLRPAVMARLNVETMEFSQSYLFFYDKLEKAATFLDHVVDTLDAPDDDRAFRLALTTHVSDGGDWDYFVSLIAKWGIVPHQAMPDSFNATDSARFVTHMELRLKRRGPDAPGTCARPRRRHRGHSPRDPGRHLYDCAQGAGQSADHVHVRIPRQRQGVSSDWSDESARILCRLHR</sequence>
<evidence type="ECO:0000256" key="2">
    <source>
        <dbReference type="ARBA" id="ARBA00022801"/>
    </source>
</evidence>
<feature type="compositionally biased region" description="Basic and acidic residues" evidence="4">
    <location>
        <begin position="200"/>
        <end position="209"/>
    </location>
</feature>
<protein>
    <recommendedName>
        <fullName evidence="7">Aminopeptidase</fullName>
    </recommendedName>
</protein>
<evidence type="ECO:0000313" key="6">
    <source>
        <dbReference type="Proteomes" id="UP000627538"/>
    </source>
</evidence>
<comment type="caution">
    <text evidence="5">The sequence shown here is derived from an EMBL/GenBank/DDBJ whole genome shotgun (WGS) entry which is preliminary data.</text>
</comment>
<name>A0A8I0G6L5_9ACTO</name>
<dbReference type="InterPro" id="IPR038765">
    <property type="entry name" value="Papain-like_cys_pep_sf"/>
</dbReference>
<evidence type="ECO:0008006" key="7">
    <source>
        <dbReference type="Google" id="ProtNLM"/>
    </source>
</evidence>
<dbReference type="InterPro" id="IPR004134">
    <property type="entry name" value="Peptidase_C1B"/>
</dbReference>
<evidence type="ECO:0000256" key="1">
    <source>
        <dbReference type="ARBA" id="ARBA00022670"/>
    </source>
</evidence>
<evidence type="ECO:0000313" key="5">
    <source>
        <dbReference type="EMBL" id="MBD3688740.1"/>
    </source>
</evidence>
<dbReference type="Gene3D" id="3.90.70.10">
    <property type="entry name" value="Cysteine proteinases"/>
    <property type="match status" value="1"/>
</dbReference>
<organism evidence="5 6">
    <name type="scientific">Nanchangia anserum</name>
    <dbReference type="NCBI Taxonomy" id="2692125"/>
    <lineage>
        <taxon>Bacteria</taxon>
        <taxon>Bacillati</taxon>
        <taxon>Actinomycetota</taxon>
        <taxon>Actinomycetes</taxon>
        <taxon>Actinomycetales</taxon>
        <taxon>Actinomycetaceae</taxon>
        <taxon>Nanchangia</taxon>
    </lineage>
</organism>
<accession>A0A8I0G6L5</accession>
<dbReference type="Pfam" id="PF03051">
    <property type="entry name" value="Peptidase_C1_2"/>
    <property type="match status" value="1"/>
</dbReference>
<evidence type="ECO:0000256" key="4">
    <source>
        <dbReference type="SAM" id="MobiDB-lite"/>
    </source>
</evidence>
<evidence type="ECO:0000256" key="3">
    <source>
        <dbReference type="ARBA" id="ARBA00022807"/>
    </source>
</evidence>
<dbReference type="InterPro" id="IPR000169">
    <property type="entry name" value="Pept_cys_AS"/>
</dbReference>
<reference evidence="5 6" key="1">
    <citation type="submission" date="2020-08" db="EMBL/GenBank/DDBJ databases">
        <title>Winkia gen. nov., sp. nov., isolated from faeces of the Anser albifrons in China.</title>
        <authorList>
            <person name="Liu Q."/>
        </authorList>
    </citation>
    <scope>NUCLEOTIDE SEQUENCE [LARGE SCALE GENOMIC DNA]</scope>
    <source>
        <strain evidence="5 6">C62</strain>
    </source>
</reference>
<gene>
    <name evidence="5" type="ORF">H8R10_00580</name>
</gene>
<dbReference type="SUPFAM" id="SSF54001">
    <property type="entry name" value="Cysteine proteinases"/>
    <property type="match status" value="1"/>
</dbReference>
<keyword evidence="2" id="KW-0378">Hydrolase</keyword>
<dbReference type="AlphaFoldDB" id="A0A8I0G6L5"/>
<dbReference type="GO" id="GO:0070005">
    <property type="term" value="F:cysteine-type aminopeptidase activity"/>
    <property type="evidence" value="ECO:0007669"/>
    <property type="project" value="InterPro"/>
</dbReference>